<dbReference type="InterPro" id="IPR001444">
    <property type="entry name" value="Flag_bb_rod_N"/>
</dbReference>
<evidence type="ECO:0000313" key="11">
    <source>
        <dbReference type="Proteomes" id="UP000575898"/>
    </source>
</evidence>
<dbReference type="PANTHER" id="PTHR30435">
    <property type="entry name" value="FLAGELLAR PROTEIN"/>
    <property type="match status" value="1"/>
</dbReference>
<evidence type="ECO:0000259" key="9">
    <source>
        <dbReference type="Pfam" id="PF22692"/>
    </source>
</evidence>
<dbReference type="EMBL" id="JACHHY010000030">
    <property type="protein sequence ID" value="MBB5020300.1"/>
    <property type="molecule type" value="Genomic_DNA"/>
</dbReference>
<evidence type="ECO:0000259" key="6">
    <source>
        <dbReference type="Pfam" id="PF00460"/>
    </source>
</evidence>
<comment type="similarity">
    <text evidence="2 5">Belongs to the flagella basal body rod proteins family.</text>
</comment>
<keyword evidence="10" id="KW-0969">Cilium</keyword>
<feature type="domain" description="Flagellar hook protein FlgE D2" evidence="8">
    <location>
        <begin position="165"/>
        <end position="306"/>
    </location>
</feature>
<dbReference type="AlphaFoldDB" id="A0A840MPD1"/>
<dbReference type="GO" id="GO:0009425">
    <property type="term" value="C:bacterial-type flagellum basal body"/>
    <property type="evidence" value="ECO:0007669"/>
    <property type="project" value="UniProtKB-SubCell"/>
</dbReference>
<dbReference type="Gene3D" id="2.60.98.20">
    <property type="entry name" value="Flagellar hook protein FlgE"/>
    <property type="match status" value="1"/>
</dbReference>
<dbReference type="Pfam" id="PF22692">
    <property type="entry name" value="LlgE_F_G_D1"/>
    <property type="match status" value="1"/>
</dbReference>
<dbReference type="InterPro" id="IPR011491">
    <property type="entry name" value="FlgE_D2"/>
</dbReference>
<keyword evidence="10" id="KW-0966">Cell projection</keyword>
<dbReference type="Pfam" id="PF07559">
    <property type="entry name" value="FlgE_D2"/>
    <property type="match status" value="1"/>
</dbReference>
<sequence>MIDTIFIGMSGLSSYSRGLKVISNNVTNLNTPGFKSSQLQFADLFYQGSQQGLGEGRTGHGVGTFGTNLNFKTGDIRSTGNELDLAVDGQGFFVLKDAKDKLIYTKAGQFDFNADGVLVSRNGGERVMALAEGGRLDEIRLDGKRTNPPQASTKLVLSGNLNPSSTTYTMENVGVFDSAGQQHQLKLTFTKEANNTSDPITWTVVATEGSATVASGSFKIKDLKPMAGADTIDLKFTPAGAVPSTAVLTLGPDVRGDVLGATSSLSISQKDGFASGSLIKRTFDADGKLVLTYSNGQTDKPFQLALAEVSDTRELVQEGANQFLIKNQNALSYHIAGNGKDRIIGGSVEVSNVDLSQEFSDLILNQRGYQASSQMVSTANEMIQQLFDMKGHR</sequence>
<evidence type="ECO:0000256" key="4">
    <source>
        <dbReference type="ARBA" id="ARBA00023143"/>
    </source>
</evidence>
<keyword evidence="4 5" id="KW-0975">Bacterial flagellum</keyword>
<name>A0A840MPD1_9PROT</name>
<keyword evidence="11" id="KW-1185">Reference proteome</keyword>
<evidence type="ECO:0000259" key="8">
    <source>
        <dbReference type="Pfam" id="PF07559"/>
    </source>
</evidence>
<organism evidence="10 11">
    <name type="scientific">Chitinivorax tropicus</name>
    <dbReference type="NCBI Taxonomy" id="714531"/>
    <lineage>
        <taxon>Bacteria</taxon>
        <taxon>Pseudomonadati</taxon>
        <taxon>Pseudomonadota</taxon>
        <taxon>Betaproteobacteria</taxon>
        <taxon>Chitinivorax</taxon>
    </lineage>
</organism>
<accession>A0A840MPD1</accession>
<protein>
    <recommendedName>
        <fullName evidence="3">Flagellar hook protein FlgE</fullName>
    </recommendedName>
</protein>
<comment type="caution">
    <text evidence="10">The sequence shown here is derived from an EMBL/GenBank/DDBJ whole genome shotgun (WGS) entry which is preliminary data.</text>
</comment>
<evidence type="ECO:0000313" key="10">
    <source>
        <dbReference type="EMBL" id="MBB5020300.1"/>
    </source>
</evidence>
<reference evidence="10 11" key="1">
    <citation type="submission" date="2020-08" db="EMBL/GenBank/DDBJ databases">
        <title>Genomic Encyclopedia of Type Strains, Phase IV (KMG-IV): sequencing the most valuable type-strain genomes for metagenomic binning, comparative biology and taxonomic classification.</title>
        <authorList>
            <person name="Goeker M."/>
        </authorList>
    </citation>
    <scope>NUCLEOTIDE SEQUENCE [LARGE SCALE GENOMIC DNA]</scope>
    <source>
        <strain evidence="10 11">DSM 27165</strain>
    </source>
</reference>
<comment type="subcellular location">
    <subcellularLocation>
        <location evidence="1 5">Bacterial flagellum basal body</location>
    </subcellularLocation>
</comment>
<dbReference type="NCBIfam" id="TIGR03506">
    <property type="entry name" value="FlgEFG_subfam"/>
    <property type="match status" value="1"/>
</dbReference>
<feature type="domain" description="Flagellar basal-body/hook protein C-terminal" evidence="7">
    <location>
        <begin position="346"/>
        <end position="387"/>
    </location>
</feature>
<gene>
    <name evidence="10" type="ORF">HNQ59_003619</name>
</gene>
<dbReference type="GO" id="GO:0071978">
    <property type="term" value="P:bacterial-type flagellum-dependent swarming motility"/>
    <property type="evidence" value="ECO:0007669"/>
    <property type="project" value="TreeGrafter"/>
</dbReference>
<evidence type="ECO:0000259" key="7">
    <source>
        <dbReference type="Pfam" id="PF06429"/>
    </source>
</evidence>
<dbReference type="InterPro" id="IPR010930">
    <property type="entry name" value="Flg_bb/hook_C_dom"/>
</dbReference>
<proteinExistence type="inferred from homology"/>
<dbReference type="InterPro" id="IPR037058">
    <property type="entry name" value="Falgellar_hook_FlgE_sf"/>
</dbReference>
<dbReference type="Pfam" id="PF06429">
    <property type="entry name" value="Flg_bbr_C"/>
    <property type="match status" value="1"/>
</dbReference>
<evidence type="ECO:0000256" key="5">
    <source>
        <dbReference type="RuleBase" id="RU362116"/>
    </source>
</evidence>
<evidence type="ECO:0000256" key="3">
    <source>
        <dbReference type="ARBA" id="ARBA00019015"/>
    </source>
</evidence>
<feature type="domain" description="Flagellar basal body rod protein N-terminal" evidence="6">
    <location>
        <begin position="7"/>
        <end position="35"/>
    </location>
</feature>
<dbReference type="InterPro" id="IPR037925">
    <property type="entry name" value="FlgE/F/G-like"/>
</dbReference>
<evidence type="ECO:0000256" key="2">
    <source>
        <dbReference type="ARBA" id="ARBA00009677"/>
    </source>
</evidence>
<dbReference type="InterPro" id="IPR053967">
    <property type="entry name" value="LlgE_F_G-like_D1"/>
</dbReference>
<dbReference type="RefSeq" id="WP_184041701.1">
    <property type="nucleotide sequence ID" value="NZ_JACHHY010000030.1"/>
</dbReference>
<feature type="domain" description="Flagellar hook protein FlgE/F/G-like D1" evidence="9">
    <location>
        <begin position="86"/>
        <end position="123"/>
    </location>
</feature>
<evidence type="ECO:0000256" key="1">
    <source>
        <dbReference type="ARBA" id="ARBA00004117"/>
    </source>
</evidence>
<dbReference type="PANTHER" id="PTHR30435:SF19">
    <property type="entry name" value="FLAGELLAR BASAL-BODY ROD PROTEIN FLGG"/>
    <property type="match status" value="1"/>
</dbReference>
<dbReference type="InterPro" id="IPR020013">
    <property type="entry name" value="Flagellar_FlgE/F/G"/>
</dbReference>
<dbReference type="Pfam" id="PF00460">
    <property type="entry name" value="Flg_bb_rod"/>
    <property type="match status" value="1"/>
</dbReference>
<dbReference type="SUPFAM" id="SSF117143">
    <property type="entry name" value="Flagellar hook protein flgE"/>
    <property type="match status" value="1"/>
</dbReference>
<dbReference type="Proteomes" id="UP000575898">
    <property type="component" value="Unassembled WGS sequence"/>
</dbReference>
<keyword evidence="10" id="KW-0282">Flagellum</keyword>